<comment type="caution">
    <text evidence="2">The sequence shown here is derived from an EMBL/GenBank/DDBJ whole genome shotgun (WGS) entry which is preliminary data.</text>
</comment>
<evidence type="ECO:0000313" key="3">
    <source>
        <dbReference type="Proteomes" id="UP001642501"/>
    </source>
</evidence>
<sequence length="186" mass="19933">MASASDMATAKATEPMAVAPTAVSCATMATTTAFRTETFAASALASPVALHNHANNQNRSFRSQSAALVYRIHQSATRAWTLAAAATQPVLWVVHHILRNLLRIAVALVAAARIGLRFGFQVLCQACWWHLWACPSAARLRKRLYFELGLTIMGPSGNGVLLVVLWPGWLVLAASLWGISTVLAGV</sequence>
<keyword evidence="1" id="KW-1133">Transmembrane helix</keyword>
<dbReference type="EMBL" id="CAWUOM010000027">
    <property type="protein sequence ID" value="CAK7266620.1"/>
    <property type="molecule type" value="Genomic_DNA"/>
</dbReference>
<proteinExistence type="predicted"/>
<gene>
    <name evidence="2" type="ORF">SEPCBS57363_002182</name>
</gene>
<evidence type="ECO:0000313" key="2">
    <source>
        <dbReference type="EMBL" id="CAK7266620.1"/>
    </source>
</evidence>
<keyword evidence="1" id="KW-0472">Membrane</keyword>
<name>A0ABP0DHL1_9PEZI</name>
<dbReference type="Proteomes" id="UP001642501">
    <property type="component" value="Unassembled WGS sequence"/>
</dbReference>
<keyword evidence="3" id="KW-1185">Reference proteome</keyword>
<keyword evidence="1" id="KW-0812">Transmembrane</keyword>
<reference evidence="2 3" key="1">
    <citation type="submission" date="2024-01" db="EMBL/GenBank/DDBJ databases">
        <authorList>
            <person name="Allen C."/>
            <person name="Tagirdzhanova G."/>
        </authorList>
    </citation>
    <scope>NUCLEOTIDE SEQUENCE [LARGE SCALE GENOMIC DNA]</scope>
    <source>
        <strain evidence="2 3">CBS 573.63</strain>
    </source>
</reference>
<protein>
    <submittedName>
        <fullName evidence="2">Uncharacterized protein</fullName>
    </submittedName>
</protein>
<organism evidence="2 3">
    <name type="scientific">Sporothrix epigloea</name>
    <dbReference type="NCBI Taxonomy" id="1892477"/>
    <lineage>
        <taxon>Eukaryota</taxon>
        <taxon>Fungi</taxon>
        <taxon>Dikarya</taxon>
        <taxon>Ascomycota</taxon>
        <taxon>Pezizomycotina</taxon>
        <taxon>Sordariomycetes</taxon>
        <taxon>Sordariomycetidae</taxon>
        <taxon>Ophiostomatales</taxon>
        <taxon>Ophiostomataceae</taxon>
        <taxon>Sporothrix</taxon>
    </lineage>
</organism>
<evidence type="ECO:0000256" key="1">
    <source>
        <dbReference type="SAM" id="Phobius"/>
    </source>
</evidence>
<feature type="transmembrane region" description="Helical" evidence="1">
    <location>
        <begin position="159"/>
        <end position="179"/>
    </location>
</feature>
<accession>A0ABP0DHL1</accession>